<dbReference type="InterPro" id="IPR001309">
    <property type="entry name" value="Pept_C14_p20"/>
</dbReference>
<dbReference type="STRING" id="299467.A0A443S1C7"/>
<dbReference type="Gene3D" id="3.40.50.1460">
    <property type="match status" value="1"/>
</dbReference>
<protein>
    <submittedName>
        <fullName evidence="3">Caspase-8-like protein</fullName>
    </submittedName>
</protein>
<feature type="non-terminal residue" evidence="3">
    <location>
        <position position="1"/>
    </location>
</feature>
<dbReference type="AlphaFoldDB" id="A0A443S1C7"/>
<dbReference type="PANTHER" id="PTHR10454">
    <property type="entry name" value="CASPASE"/>
    <property type="match status" value="1"/>
</dbReference>
<sequence length="436" mass="50916">LRRVKATSREMEVITHVFGTEYIESFMRNTDVIICYIQEEEDDTFYEINEIKNRCSDNIKGETGICISFGFFATKYDKGIQYPRDRSITIKDSFGYELMSLTDMIAIINSHIVNWNTEEVFILELSLAGVYESGIFKLFIQETIIDLKLFLRELIVQNPLLEYVPKMIFVDILLNEEQFEYIDFTETKRSEKLDSVVKTESKYDYLKNTSDMLIIWSTIRNYANILSVNIGSFLSFMISHYLKVSHSVEINLQYHLNVLRMYSYQQPFELNNINLQKAVVFGQDDETKGVYNLTSSTNGLCIIIRNEKFPEHMRQKYVTDKTVKNYKDGFERHGFKCRTFNDLSALEMWEQLSIVSKDKVLESHNALVIILISNTDTFENVDVIYGNDGNYFTMNNLKMLFNDKSCTALKGKLKLFIIDGPRGGNFIQLIYRNFIL</sequence>
<comment type="similarity">
    <text evidence="1">Belongs to the peptidase C14A family.</text>
</comment>
<dbReference type="GO" id="GO:0005737">
    <property type="term" value="C:cytoplasm"/>
    <property type="evidence" value="ECO:0007669"/>
    <property type="project" value="TreeGrafter"/>
</dbReference>
<dbReference type="InterPro" id="IPR011600">
    <property type="entry name" value="Pept_C14_caspase"/>
</dbReference>
<proteinExistence type="inferred from homology"/>
<feature type="domain" description="Caspase family p20" evidence="2">
    <location>
        <begin position="297"/>
        <end position="425"/>
    </location>
</feature>
<dbReference type="PROSITE" id="PS50208">
    <property type="entry name" value="CASPASE_P20"/>
    <property type="match status" value="1"/>
</dbReference>
<dbReference type="OrthoDB" id="6097640at2759"/>
<dbReference type="VEuPathDB" id="VectorBase:LDEU010715"/>
<comment type="caution">
    <text evidence="3">The sequence shown here is derived from an EMBL/GenBank/DDBJ whole genome shotgun (WGS) entry which is preliminary data.</text>
</comment>
<evidence type="ECO:0000313" key="4">
    <source>
        <dbReference type="Proteomes" id="UP000288716"/>
    </source>
</evidence>
<dbReference type="PANTHER" id="PTHR10454:SF210">
    <property type="entry name" value="CASPASE-2"/>
    <property type="match status" value="1"/>
</dbReference>
<dbReference type="GO" id="GO:0043525">
    <property type="term" value="P:positive regulation of neuron apoptotic process"/>
    <property type="evidence" value="ECO:0007669"/>
    <property type="project" value="TreeGrafter"/>
</dbReference>
<dbReference type="Pfam" id="PF00656">
    <property type="entry name" value="Peptidase_C14"/>
    <property type="match status" value="1"/>
</dbReference>
<evidence type="ECO:0000256" key="1">
    <source>
        <dbReference type="ARBA" id="ARBA00010134"/>
    </source>
</evidence>
<dbReference type="InterPro" id="IPR029030">
    <property type="entry name" value="Caspase-like_dom_sf"/>
</dbReference>
<name>A0A443S1C7_9ACAR</name>
<evidence type="ECO:0000259" key="2">
    <source>
        <dbReference type="PROSITE" id="PS50208"/>
    </source>
</evidence>
<gene>
    <name evidence="3" type="ORF">B4U80_11883</name>
</gene>
<organism evidence="3 4">
    <name type="scientific">Leptotrombidium deliense</name>
    <dbReference type="NCBI Taxonomy" id="299467"/>
    <lineage>
        <taxon>Eukaryota</taxon>
        <taxon>Metazoa</taxon>
        <taxon>Ecdysozoa</taxon>
        <taxon>Arthropoda</taxon>
        <taxon>Chelicerata</taxon>
        <taxon>Arachnida</taxon>
        <taxon>Acari</taxon>
        <taxon>Acariformes</taxon>
        <taxon>Trombidiformes</taxon>
        <taxon>Prostigmata</taxon>
        <taxon>Anystina</taxon>
        <taxon>Parasitengona</taxon>
        <taxon>Trombiculoidea</taxon>
        <taxon>Trombiculidae</taxon>
        <taxon>Leptotrombidium</taxon>
    </lineage>
</organism>
<accession>A0A443S1C7</accession>
<dbReference type="PRINTS" id="PR00376">
    <property type="entry name" value="IL1BCENZYME"/>
</dbReference>
<reference evidence="3 4" key="1">
    <citation type="journal article" date="2018" name="Gigascience">
        <title>Genomes of trombidid mites reveal novel predicted allergens and laterally-transferred genes associated with secondary metabolism.</title>
        <authorList>
            <person name="Dong X."/>
            <person name="Chaisiri K."/>
            <person name="Xia D."/>
            <person name="Armstrong S.D."/>
            <person name="Fang Y."/>
            <person name="Donnelly M.J."/>
            <person name="Kadowaki T."/>
            <person name="McGarry J.W."/>
            <person name="Darby A.C."/>
            <person name="Makepeace B.L."/>
        </authorList>
    </citation>
    <scope>NUCLEOTIDE SEQUENCE [LARGE SCALE GENOMIC DNA]</scope>
    <source>
        <strain evidence="3">UoL-UT</strain>
    </source>
</reference>
<dbReference type="GO" id="GO:0004197">
    <property type="term" value="F:cysteine-type endopeptidase activity"/>
    <property type="evidence" value="ECO:0007669"/>
    <property type="project" value="InterPro"/>
</dbReference>
<dbReference type="InterPro" id="IPR002398">
    <property type="entry name" value="Pept_C14"/>
</dbReference>
<dbReference type="SUPFAM" id="SSF52129">
    <property type="entry name" value="Caspase-like"/>
    <property type="match status" value="1"/>
</dbReference>
<keyword evidence="4" id="KW-1185">Reference proteome</keyword>
<dbReference type="InterPro" id="IPR015917">
    <property type="entry name" value="Pept_C14A"/>
</dbReference>
<dbReference type="GO" id="GO:0006915">
    <property type="term" value="P:apoptotic process"/>
    <property type="evidence" value="ECO:0007669"/>
    <property type="project" value="TreeGrafter"/>
</dbReference>
<dbReference type="Proteomes" id="UP000288716">
    <property type="component" value="Unassembled WGS sequence"/>
</dbReference>
<evidence type="ECO:0000313" key="3">
    <source>
        <dbReference type="EMBL" id="RWS21325.1"/>
    </source>
</evidence>
<dbReference type="EMBL" id="NCKV01012781">
    <property type="protein sequence ID" value="RWS21325.1"/>
    <property type="molecule type" value="Genomic_DNA"/>
</dbReference>
<dbReference type="GO" id="GO:0006508">
    <property type="term" value="P:proteolysis"/>
    <property type="evidence" value="ECO:0007669"/>
    <property type="project" value="InterPro"/>
</dbReference>